<dbReference type="RefSeq" id="WP_079709108.1">
    <property type="nucleotide sequence ID" value="NZ_BAABQN010000005.1"/>
</dbReference>
<dbReference type="EMBL" id="QNRI01000005">
    <property type="protein sequence ID" value="RBO98259.1"/>
    <property type="molecule type" value="Genomic_DNA"/>
</dbReference>
<dbReference type="AlphaFoldDB" id="A0A366E934"/>
<dbReference type="Pfam" id="PF12732">
    <property type="entry name" value="YtxH"/>
    <property type="match status" value="1"/>
</dbReference>
<sequence>MANGKSLLLGMLAGGAVSAVVTLLSTPKSGKELRHDAKSRGEEIVQSLDKIKAEGRLLTEQIANTSKEGAELIKELSADMKHSIENWKNTIEPHQKNIQSYLAQIEDRLKELEEQTSSRT</sequence>
<reference evidence="1 2" key="1">
    <citation type="submission" date="2018-06" db="EMBL/GenBank/DDBJ databases">
        <title>Genomic Encyclopedia of Type Strains, Phase IV (KMG-IV): sequencing the most valuable type-strain genomes for metagenomic binning, comparative biology and taxonomic classification.</title>
        <authorList>
            <person name="Goeker M."/>
        </authorList>
    </citation>
    <scope>NUCLEOTIDE SEQUENCE [LARGE SCALE GENOMIC DNA]</scope>
    <source>
        <strain evidence="1 2">DSM 15140</strain>
    </source>
</reference>
<keyword evidence="2" id="KW-1185">Reference proteome</keyword>
<accession>A0A366E934</accession>
<dbReference type="InterPro" id="IPR052928">
    <property type="entry name" value="Desiccation-related_membrane"/>
</dbReference>
<proteinExistence type="predicted"/>
<evidence type="ECO:0000313" key="2">
    <source>
        <dbReference type="Proteomes" id="UP000252254"/>
    </source>
</evidence>
<dbReference type="OrthoDB" id="2692215at2"/>
<gene>
    <name evidence="1" type="ORF">DES48_105109</name>
</gene>
<evidence type="ECO:0000313" key="1">
    <source>
        <dbReference type="EMBL" id="RBO98259.1"/>
    </source>
</evidence>
<dbReference type="STRING" id="200904.GCA_900168775_01193"/>
<protein>
    <submittedName>
        <fullName evidence="1">Gas vesicle protein</fullName>
    </submittedName>
</protein>
<name>A0A366E934_9BACI</name>
<organism evidence="1 2">
    <name type="scientific">Paraliobacillus ryukyuensis</name>
    <dbReference type="NCBI Taxonomy" id="200904"/>
    <lineage>
        <taxon>Bacteria</taxon>
        <taxon>Bacillati</taxon>
        <taxon>Bacillota</taxon>
        <taxon>Bacilli</taxon>
        <taxon>Bacillales</taxon>
        <taxon>Bacillaceae</taxon>
        <taxon>Paraliobacillus</taxon>
    </lineage>
</organism>
<dbReference type="PANTHER" id="PTHR35792">
    <property type="entry name" value="GENERAL STRESS PROTEIN"/>
    <property type="match status" value="1"/>
</dbReference>
<dbReference type="PANTHER" id="PTHR35792:SF3">
    <property type="entry name" value="IG HYPOTHETICAL 17707"/>
    <property type="match status" value="1"/>
</dbReference>
<dbReference type="InterPro" id="IPR024623">
    <property type="entry name" value="YtxH"/>
</dbReference>
<comment type="caution">
    <text evidence="1">The sequence shown here is derived from an EMBL/GenBank/DDBJ whole genome shotgun (WGS) entry which is preliminary data.</text>
</comment>
<dbReference type="Proteomes" id="UP000252254">
    <property type="component" value="Unassembled WGS sequence"/>
</dbReference>